<keyword evidence="2" id="KW-0472">Membrane</keyword>
<keyword evidence="2" id="KW-0812">Transmembrane</keyword>
<dbReference type="KEGG" id="mant:BHD05_14305"/>
<evidence type="ECO:0000313" key="5">
    <source>
        <dbReference type="Proteomes" id="UP000464507"/>
    </source>
</evidence>
<evidence type="ECO:0000256" key="2">
    <source>
        <dbReference type="SAM" id="Phobius"/>
    </source>
</evidence>
<dbReference type="AlphaFoldDB" id="A0A7L5ALI5"/>
<reference evidence="4 5" key="1">
    <citation type="submission" date="2016-09" db="EMBL/GenBank/DDBJ databases">
        <title>Complete genome sequence of microbes from the polar regions.</title>
        <authorList>
            <person name="Liao L."/>
            <person name="Chen B."/>
        </authorList>
    </citation>
    <scope>NUCLEOTIDE SEQUENCE [LARGE SCALE GENOMIC DNA]</scope>
    <source>
        <strain evidence="4 5">ZS314</strain>
    </source>
</reference>
<dbReference type="Pfam" id="PF26366">
    <property type="entry name" value="DUF8094"/>
    <property type="match status" value="1"/>
</dbReference>
<organism evidence="4 5">
    <name type="scientific">Marisediminicola antarctica</name>
    <dbReference type="NCBI Taxonomy" id="674079"/>
    <lineage>
        <taxon>Bacteria</taxon>
        <taxon>Bacillati</taxon>
        <taxon>Actinomycetota</taxon>
        <taxon>Actinomycetes</taxon>
        <taxon>Micrococcales</taxon>
        <taxon>Microbacteriaceae</taxon>
        <taxon>Marisediminicola</taxon>
    </lineage>
</organism>
<evidence type="ECO:0000313" key="4">
    <source>
        <dbReference type="EMBL" id="QHO71227.1"/>
    </source>
</evidence>
<accession>A0A7L5ALI5</accession>
<name>A0A7L5ALI5_9MICO</name>
<feature type="transmembrane region" description="Helical" evidence="2">
    <location>
        <begin position="160"/>
        <end position="183"/>
    </location>
</feature>
<feature type="transmembrane region" description="Helical" evidence="2">
    <location>
        <begin position="235"/>
        <end position="255"/>
    </location>
</feature>
<gene>
    <name evidence="4" type="ORF">BHD05_14305</name>
</gene>
<keyword evidence="2" id="KW-1133">Transmembrane helix</keyword>
<evidence type="ECO:0000259" key="3">
    <source>
        <dbReference type="Pfam" id="PF26366"/>
    </source>
</evidence>
<proteinExistence type="predicted"/>
<protein>
    <recommendedName>
        <fullName evidence="3">DUF8094 domain-containing protein</fullName>
    </recommendedName>
</protein>
<sequence>MIGVGLGGYGIAQTTVLNGPSELTATSESDSDAPVTVIGGETLNALDGRQDVTISGSDTIFAAYARTEDILAWVGDASYNSIGFDTESQDLVSVTKTGTEQSVPLPAGSDLWLAEYNAEDELDMRLRLDEEFSILVVSDGTETAPSTVAITWPLDNRTPWAGPFMVGGALMLLLSLIFLVWAIRNQRRTRGPRRKSIKPPKSQRMPKLPRQRSYRVSKPKAVTTRRGRRSASRMIAMPALLIGSLVLSGCSSDLWPDLAGRDAIPLIPSPSASTDADAVAEERQPPAATVRQVQSIVTDVAEVAAAADASLDTEALSSRFDGPALKLRTGNYETRAKDSAFPALAPIPTGRLAVALPQSLPKDADTSWPRAIFAVVEPTVEEPAEGAEPVEPAAPVALMLLQASPREQYKVYYSVALEPEAVLPPLAPQTVGAPRLSPDTKLLSMAPGELAAAYVDVLTVGAESESYELFDIERDGLIPSVGVEARKARSEALDDKAKIEFGITPGDAETIALASNESGALVSIYIEETERVTPVEEGATINPEGATKTLSGLSGTKEGVAATYGDQLLFYIPPIGSDEKIVLLGFSQVLISAKEIK</sequence>
<feature type="domain" description="DUF8094" evidence="3">
    <location>
        <begin position="286"/>
        <end position="593"/>
    </location>
</feature>
<feature type="region of interest" description="Disordered" evidence="1">
    <location>
        <begin position="190"/>
        <end position="229"/>
    </location>
</feature>
<dbReference type="EMBL" id="CP017146">
    <property type="protein sequence ID" value="QHO71227.1"/>
    <property type="molecule type" value="Genomic_DNA"/>
</dbReference>
<keyword evidence="5" id="KW-1185">Reference proteome</keyword>
<dbReference type="InterPro" id="IPR058407">
    <property type="entry name" value="DUF8094"/>
</dbReference>
<feature type="compositionally biased region" description="Basic residues" evidence="1">
    <location>
        <begin position="207"/>
        <end position="229"/>
    </location>
</feature>
<dbReference type="Proteomes" id="UP000464507">
    <property type="component" value="Chromosome"/>
</dbReference>
<evidence type="ECO:0000256" key="1">
    <source>
        <dbReference type="SAM" id="MobiDB-lite"/>
    </source>
</evidence>